<comment type="function">
    <text evidence="6 7">Involved in DNA repair and in homologous recombination. May regulate the cleavage reactions of the branch-structured DNA. Has a very weak ATPase activity that is not stimulated by DNA. Binds DNA but does not promote DNA strands exchange.</text>
</comment>
<dbReference type="GO" id="GO:0006281">
    <property type="term" value="P:DNA repair"/>
    <property type="evidence" value="ECO:0007669"/>
    <property type="project" value="UniProtKB-UniRule"/>
</dbReference>
<dbReference type="PROSITE" id="PS50162">
    <property type="entry name" value="RECA_2"/>
    <property type="match status" value="1"/>
</dbReference>
<dbReference type="NCBIfam" id="TIGR02237">
    <property type="entry name" value="recomb_radB"/>
    <property type="match status" value="1"/>
</dbReference>
<sequence length="238" mass="26681">MGIFSRKTQSTKNDFIHSGSTNLDYLLGGGFPSGLITQIYGSAGSGKTNICMSAAVQVALNGNEIAYIDTENSFNKFRFEQLAGEKAAEIAKRIYLYNPRNLSEQRIAIEKLGNFMDENFSLIVIDSFVSLYRLELRGGREKILPFGRELGKQLSILANLARDYKCAVLITNQVYDSFTDEKELEELMPAGGDALDYWSKIILWIEKQGKDRLVTLIKHSFREDGESIKLKITKEGIG</sequence>
<dbReference type="InterPro" id="IPR013632">
    <property type="entry name" value="Rad51_C"/>
</dbReference>
<dbReference type="AlphaFoldDB" id="A0A832V9F8"/>
<feature type="domain" description="RecA family profile 1" evidence="8">
    <location>
        <begin position="12"/>
        <end position="174"/>
    </location>
</feature>
<dbReference type="HAMAP" id="MF_00350">
    <property type="entry name" value="RadB"/>
    <property type="match status" value="1"/>
</dbReference>
<protein>
    <recommendedName>
        <fullName evidence="2 7">DNA repair and recombination protein RadB</fullName>
    </recommendedName>
</protein>
<organism evidence="9 10">
    <name type="scientific">Candidatus Naiadarchaeum limnaeum</name>
    <dbReference type="NCBI Taxonomy" id="2756139"/>
    <lineage>
        <taxon>Archaea</taxon>
        <taxon>Candidatus Undinarchaeota</taxon>
        <taxon>Candidatus Undinarchaeia</taxon>
        <taxon>Candidatus Naiadarchaeales</taxon>
        <taxon>Candidatus Naiadarchaeaceae</taxon>
        <taxon>Candidatus Naiadarchaeum</taxon>
    </lineage>
</organism>
<keyword evidence="4 7" id="KW-0067">ATP-binding</keyword>
<dbReference type="InterPro" id="IPR003593">
    <property type="entry name" value="AAA+_ATPase"/>
</dbReference>
<evidence type="ECO:0000256" key="3">
    <source>
        <dbReference type="ARBA" id="ARBA00022741"/>
    </source>
</evidence>
<gene>
    <name evidence="7 9" type="primary">radB</name>
    <name evidence="9" type="ORF">H1016_00720</name>
</gene>
<keyword evidence="10" id="KW-1185">Reference proteome</keyword>
<dbReference type="Gene3D" id="3.40.50.300">
    <property type="entry name" value="P-loop containing nucleotide triphosphate hydrolases"/>
    <property type="match status" value="1"/>
</dbReference>
<evidence type="ECO:0000256" key="1">
    <source>
        <dbReference type="ARBA" id="ARBA00006876"/>
    </source>
</evidence>
<evidence type="ECO:0000256" key="5">
    <source>
        <dbReference type="ARBA" id="ARBA00023125"/>
    </source>
</evidence>
<dbReference type="GO" id="GO:0003684">
    <property type="term" value="F:damaged DNA binding"/>
    <property type="evidence" value="ECO:0007669"/>
    <property type="project" value="UniProtKB-UniRule"/>
</dbReference>
<keyword evidence="7" id="KW-0227">DNA damage</keyword>
<evidence type="ECO:0000256" key="2">
    <source>
        <dbReference type="ARBA" id="ARBA00018143"/>
    </source>
</evidence>
<comment type="similarity">
    <text evidence="1 7">Belongs to the eukaryotic RecA-like protein family. RadB subfamily.</text>
</comment>
<dbReference type="SMART" id="SM00382">
    <property type="entry name" value="AAA"/>
    <property type="match status" value="1"/>
</dbReference>
<dbReference type="InterPro" id="IPR020588">
    <property type="entry name" value="RecA_ATP-bd"/>
</dbReference>
<evidence type="ECO:0000313" key="9">
    <source>
        <dbReference type="EMBL" id="HIK00046.1"/>
    </source>
</evidence>
<dbReference type="EMBL" id="DVAB01000007">
    <property type="protein sequence ID" value="HIK00046.1"/>
    <property type="molecule type" value="Genomic_DNA"/>
</dbReference>
<dbReference type="GO" id="GO:0005524">
    <property type="term" value="F:ATP binding"/>
    <property type="evidence" value="ECO:0007669"/>
    <property type="project" value="UniProtKB-UniRule"/>
</dbReference>
<comment type="caution">
    <text evidence="9">The sequence shown here is derived from an EMBL/GenBank/DDBJ whole genome shotgun (WGS) entry which is preliminary data.</text>
</comment>
<dbReference type="PANTHER" id="PTHR22942:SF47">
    <property type="entry name" value="DNA REPAIR AND RECOMBINATION PROTEIN RADB"/>
    <property type="match status" value="1"/>
</dbReference>
<dbReference type="PRINTS" id="PR01874">
    <property type="entry name" value="DNAREPAIRADA"/>
</dbReference>
<dbReference type="Pfam" id="PF08423">
    <property type="entry name" value="Rad51"/>
    <property type="match status" value="1"/>
</dbReference>
<dbReference type="InterPro" id="IPR011939">
    <property type="entry name" value="DNA_repair_and_recomb_RadB"/>
</dbReference>
<proteinExistence type="inferred from homology"/>
<dbReference type="InterPro" id="IPR027417">
    <property type="entry name" value="P-loop_NTPase"/>
</dbReference>
<evidence type="ECO:0000256" key="6">
    <source>
        <dbReference type="ARBA" id="ARBA00024641"/>
    </source>
</evidence>
<dbReference type="SUPFAM" id="SSF52540">
    <property type="entry name" value="P-loop containing nucleoside triphosphate hydrolases"/>
    <property type="match status" value="1"/>
</dbReference>
<evidence type="ECO:0000256" key="4">
    <source>
        <dbReference type="ARBA" id="ARBA00022840"/>
    </source>
</evidence>
<keyword evidence="5 7" id="KW-0238">DNA-binding</keyword>
<keyword evidence="7" id="KW-0233">DNA recombination</keyword>
<name>A0A832V9F8_9ARCH</name>
<dbReference type="Proteomes" id="UP000646946">
    <property type="component" value="Unassembled WGS sequence"/>
</dbReference>
<evidence type="ECO:0000259" key="8">
    <source>
        <dbReference type="PROSITE" id="PS50162"/>
    </source>
</evidence>
<dbReference type="PIRSF" id="PIRSF003336">
    <property type="entry name" value="RadB"/>
    <property type="match status" value="1"/>
</dbReference>
<keyword evidence="3 7" id="KW-0547">Nucleotide-binding</keyword>
<dbReference type="GO" id="GO:0140664">
    <property type="term" value="F:ATP-dependent DNA damage sensor activity"/>
    <property type="evidence" value="ECO:0007669"/>
    <property type="project" value="InterPro"/>
</dbReference>
<dbReference type="GO" id="GO:0006310">
    <property type="term" value="P:DNA recombination"/>
    <property type="evidence" value="ECO:0007669"/>
    <property type="project" value="UniProtKB-UniRule"/>
</dbReference>
<evidence type="ECO:0000256" key="7">
    <source>
        <dbReference type="HAMAP-Rule" id="MF_00350"/>
    </source>
</evidence>
<evidence type="ECO:0000313" key="10">
    <source>
        <dbReference type="Proteomes" id="UP000646946"/>
    </source>
</evidence>
<accession>A0A832V9F8</accession>
<dbReference type="PANTHER" id="PTHR22942">
    <property type="entry name" value="RECA/RAD51/RADA DNA STRAND-PAIRING FAMILY MEMBER"/>
    <property type="match status" value="1"/>
</dbReference>
<reference evidence="9 10" key="1">
    <citation type="journal article" name="Nat. Commun.">
        <title>Undinarchaeota illuminate DPANN phylogeny and the impact of gene transfer on archaeal evolution.</title>
        <authorList>
            <person name="Dombrowski N."/>
            <person name="Williams T.A."/>
            <person name="Sun J."/>
            <person name="Woodcroft B.J."/>
            <person name="Lee J.H."/>
            <person name="Minh B.Q."/>
            <person name="Rinke C."/>
            <person name="Spang A."/>
        </authorList>
    </citation>
    <scope>NUCLEOTIDE SEQUENCE [LARGE SCALE GENOMIC DNA]</scope>
    <source>
        <strain evidence="9">MAG_bin1129</strain>
    </source>
</reference>